<dbReference type="EMBL" id="CAJVRM010000720">
    <property type="protein sequence ID" value="CAG8983254.1"/>
    <property type="molecule type" value="Genomic_DNA"/>
</dbReference>
<feature type="compositionally biased region" description="Low complexity" evidence="1">
    <location>
        <begin position="346"/>
        <end position="360"/>
    </location>
</feature>
<dbReference type="AlphaFoldDB" id="A0A9N9LY68"/>
<evidence type="ECO:0000313" key="3">
    <source>
        <dbReference type="Proteomes" id="UP000701801"/>
    </source>
</evidence>
<sequence length="397" mass="41137">MRRDDNSSLTELVSVTPTQTSNTLHPSITPPPNFNLALTKGPLIFGEPSECHNASFINSLSKWIGNQTIEDNPCRKDDNAPCRAWTSVSLDVGSVQLFYFPPVTANVSYPSTVYMSHLDYTFTSPSVYMVWSTIRGYNHCSTTSIIRPIAVPGPDNSVITTSGWLTVPNDKYPVGPTLRSVIYPFDLTQGDSGVAGDTDGSKPNVGVSPNNMDHDLGGHTHTAGNGDNNGLAGGNGSPNSNNPTVSAVSVAVIGTEVISVIPGNTIGDSRDTTFSAPFRNDVLVPSLGVGAADQDPYVGTLVNSMINKGSPGQTEARVSTAGGQILFASPASTPSAGLGLENGAVSESGSSNGGSSSEGNLFRGAGTDNSTTSGSGALESGRCYAVIWGIIGILLFS</sequence>
<gene>
    <name evidence="2" type="ORF">HYALB_00002690</name>
</gene>
<proteinExistence type="predicted"/>
<dbReference type="Proteomes" id="UP000701801">
    <property type="component" value="Unassembled WGS sequence"/>
</dbReference>
<organism evidence="2 3">
    <name type="scientific">Hymenoscyphus albidus</name>
    <dbReference type="NCBI Taxonomy" id="595503"/>
    <lineage>
        <taxon>Eukaryota</taxon>
        <taxon>Fungi</taxon>
        <taxon>Dikarya</taxon>
        <taxon>Ascomycota</taxon>
        <taxon>Pezizomycotina</taxon>
        <taxon>Leotiomycetes</taxon>
        <taxon>Helotiales</taxon>
        <taxon>Helotiaceae</taxon>
        <taxon>Hymenoscyphus</taxon>
    </lineage>
</organism>
<comment type="caution">
    <text evidence="2">The sequence shown here is derived from an EMBL/GenBank/DDBJ whole genome shotgun (WGS) entry which is preliminary data.</text>
</comment>
<evidence type="ECO:0000313" key="2">
    <source>
        <dbReference type="EMBL" id="CAG8983254.1"/>
    </source>
</evidence>
<reference evidence="2" key="1">
    <citation type="submission" date="2021-07" db="EMBL/GenBank/DDBJ databases">
        <authorList>
            <person name="Durling M."/>
        </authorList>
    </citation>
    <scope>NUCLEOTIDE SEQUENCE</scope>
</reference>
<feature type="region of interest" description="Disordered" evidence="1">
    <location>
        <begin position="193"/>
        <end position="243"/>
    </location>
</feature>
<name>A0A9N9LY68_9HELO</name>
<keyword evidence="3" id="KW-1185">Reference proteome</keyword>
<dbReference type="OrthoDB" id="3439475at2759"/>
<feature type="region of interest" description="Disordered" evidence="1">
    <location>
        <begin position="338"/>
        <end position="375"/>
    </location>
</feature>
<protein>
    <submittedName>
        <fullName evidence="2">Uncharacterized protein</fullName>
    </submittedName>
</protein>
<accession>A0A9N9LY68</accession>
<evidence type="ECO:0000256" key="1">
    <source>
        <dbReference type="SAM" id="MobiDB-lite"/>
    </source>
</evidence>